<reference evidence="2" key="1">
    <citation type="journal article" date="2019" name="Int. J. Syst. Evol. Microbiol.">
        <title>The Global Catalogue of Microorganisms (GCM) 10K type strain sequencing project: providing services to taxonomists for standard genome sequencing and annotation.</title>
        <authorList>
            <consortium name="The Broad Institute Genomics Platform"/>
            <consortium name="The Broad Institute Genome Sequencing Center for Infectious Disease"/>
            <person name="Wu L."/>
            <person name="Ma J."/>
        </authorList>
    </citation>
    <scope>NUCLEOTIDE SEQUENCE [LARGE SCALE GENOMIC DNA]</scope>
    <source>
        <strain evidence="2">SHR3</strain>
    </source>
</reference>
<proteinExistence type="predicted"/>
<dbReference type="Proteomes" id="UP001595974">
    <property type="component" value="Unassembled WGS sequence"/>
</dbReference>
<accession>A0ABW1ATH5</accession>
<sequence length="82" mass="8735">MCFFDSPIGRCEAVRELVLLDETQKECACEHGCPPGFECPLEGCFATVSGISEETAEVLAARETDAAVVKAASRRIQDAIAA</sequence>
<protein>
    <submittedName>
        <fullName evidence="1">Uncharacterized protein</fullName>
    </submittedName>
</protein>
<evidence type="ECO:0000313" key="1">
    <source>
        <dbReference type="EMBL" id="MFC5770466.1"/>
    </source>
</evidence>
<evidence type="ECO:0000313" key="2">
    <source>
        <dbReference type="Proteomes" id="UP001595974"/>
    </source>
</evidence>
<name>A0ABW1ATH5_9RHOO</name>
<dbReference type="EMBL" id="JBHSOG010000050">
    <property type="protein sequence ID" value="MFC5770466.1"/>
    <property type="molecule type" value="Genomic_DNA"/>
</dbReference>
<gene>
    <name evidence="1" type="ORF">ACFPTN_13870</name>
</gene>
<comment type="caution">
    <text evidence="1">The sequence shown here is derived from an EMBL/GenBank/DDBJ whole genome shotgun (WGS) entry which is preliminary data.</text>
</comment>
<organism evidence="1 2">
    <name type="scientific">Thauera sinica</name>
    <dbReference type="NCBI Taxonomy" id="2665146"/>
    <lineage>
        <taxon>Bacteria</taxon>
        <taxon>Pseudomonadati</taxon>
        <taxon>Pseudomonadota</taxon>
        <taxon>Betaproteobacteria</taxon>
        <taxon>Rhodocyclales</taxon>
        <taxon>Zoogloeaceae</taxon>
        <taxon>Thauera</taxon>
    </lineage>
</organism>
<keyword evidence="2" id="KW-1185">Reference proteome</keyword>
<dbReference type="RefSeq" id="WP_096445067.1">
    <property type="nucleotide sequence ID" value="NZ_JBHSOG010000050.1"/>
</dbReference>